<proteinExistence type="predicted"/>
<evidence type="ECO:0000313" key="1">
    <source>
        <dbReference type="EMBL" id="HIZ40157.1"/>
    </source>
</evidence>
<dbReference type="AlphaFoldDB" id="A0A9D2EMW4"/>
<reference evidence="1" key="1">
    <citation type="journal article" date="2021" name="PeerJ">
        <title>Extensive microbial diversity within the chicken gut microbiome revealed by metagenomics and culture.</title>
        <authorList>
            <person name="Gilroy R."/>
            <person name="Ravi A."/>
            <person name="Getino M."/>
            <person name="Pursley I."/>
            <person name="Horton D.L."/>
            <person name="Alikhan N.F."/>
            <person name="Baker D."/>
            <person name="Gharbi K."/>
            <person name="Hall N."/>
            <person name="Watson M."/>
            <person name="Adriaenssens E.M."/>
            <person name="Foster-Nyarko E."/>
            <person name="Jarju S."/>
            <person name="Secka A."/>
            <person name="Antonio M."/>
            <person name="Oren A."/>
            <person name="Chaudhuri R.R."/>
            <person name="La Ragione R."/>
            <person name="Hildebrand F."/>
            <person name="Pallen M.J."/>
        </authorList>
    </citation>
    <scope>NUCLEOTIDE SEQUENCE</scope>
    <source>
        <strain evidence="1">CHK179-28034</strain>
    </source>
</reference>
<comment type="caution">
    <text evidence="1">The sequence shown here is derived from an EMBL/GenBank/DDBJ whole genome shotgun (WGS) entry which is preliminary data.</text>
</comment>
<dbReference type="EMBL" id="DXBR01000086">
    <property type="protein sequence ID" value="HIZ40157.1"/>
    <property type="molecule type" value="Genomic_DNA"/>
</dbReference>
<evidence type="ECO:0000313" key="2">
    <source>
        <dbReference type="Proteomes" id="UP000824049"/>
    </source>
</evidence>
<organism evidence="1 2">
    <name type="scientific">Candidatus Anaerobutyricum stercoris</name>
    <dbReference type="NCBI Taxonomy" id="2838457"/>
    <lineage>
        <taxon>Bacteria</taxon>
        <taxon>Bacillati</taxon>
        <taxon>Bacillota</taxon>
        <taxon>Clostridia</taxon>
        <taxon>Lachnospirales</taxon>
        <taxon>Lachnospiraceae</taxon>
        <taxon>Anaerobutyricum</taxon>
    </lineage>
</organism>
<reference evidence="1" key="2">
    <citation type="submission" date="2021-04" db="EMBL/GenBank/DDBJ databases">
        <authorList>
            <person name="Gilroy R."/>
        </authorList>
    </citation>
    <scope>NUCLEOTIDE SEQUENCE</scope>
    <source>
        <strain evidence="1">CHK179-28034</strain>
    </source>
</reference>
<gene>
    <name evidence="1" type="ORF">H9968_09595</name>
</gene>
<protein>
    <submittedName>
        <fullName evidence="1">Molecular chaperone Hsp90</fullName>
    </submittedName>
</protein>
<dbReference type="Proteomes" id="UP000824049">
    <property type="component" value="Unassembled WGS sequence"/>
</dbReference>
<sequence length="118" mass="12913">MKQDVKDFMIQKVKEMMDSFSCCAEAKEAGQRWLDALGTEKEAEETKNLMAELEEDIMPIDNLIAFASSDAGAQVFGEEKAKEVAAHAQEIKTAGGKYCDCPACAAIEAIFDKKDALI</sequence>
<accession>A0A9D2EMW4</accession>
<name>A0A9D2EMW4_9FIRM</name>